<evidence type="ECO:0000256" key="1">
    <source>
        <dbReference type="ARBA" id="ARBA00022679"/>
    </source>
</evidence>
<dbReference type="PANTHER" id="PTHR12788:SF10">
    <property type="entry name" value="PROTEIN-TYROSINE SULFOTRANSFERASE"/>
    <property type="match status" value="1"/>
</dbReference>
<name>A0ABS9D5N9_9ALTE</name>
<dbReference type="PANTHER" id="PTHR12788">
    <property type="entry name" value="PROTEIN-TYROSINE SULFOTRANSFERASE 2"/>
    <property type="match status" value="1"/>
</dbReference>
<comment type="caution">
    <text evidence="2">The sequence shown here is derived from an EMBL/GenBank/DDBJ whole genome shotgun (WGS) entry which is preliminary data.</text>
</comment>
<dbReference type="RefSeq" id="WP_235311282.1">
    <property type="nucleotide sequence ID" value="NZ_JAKGAS010000003.1"/>
</dbReference>
<reference evidence="2 3" key="1">
    <citation type="submission" date="2022-01" db="EMBL/GenBank/DDBJ databases">
        <title>Paraglaciecola sp. G1-23.</title>
        <authorList>
            <person name="Jin M.S."/>
            <person name="Han D.M."/>
            <person name="Kim H.M."/>
            <person name="Jeon C.O."/>
        </authorList>
    </citation>
    <scope>NUCLEOTIDE SEQUENCE [LARGE SCALE GENOMIC DNA]</scope>
    <source>
        <strain evidence="2 3">G1-23</strain>
    </source>
</reference>
<gene>
    <name evidence="2" type="ORF">L0668_06495</name>
</gene>
<dbReference type="Pfam" id="PF13469">
    <property type="entry name" value="Sulfotransfer_3"/>
    <property type="match status" value="1"/>
</dbReference>
<dbReference type="Gene3D" id="3.40.50.300">
    <property type="entry name" value="P-loop containing nucleotide triphosphate hydrolases"/>
    <property type="match status" value="1"/>
</dbReference>
<dbReference type="SUPFAM" id="SSF52540">
    <property type="entry name" value="P-loop containing nucleoside triphosphate hydrolases"/>
    <property type="match status" value="1"/>
</dbReference>
<dbReference type="EMBL" id="JAKGAS010000003">
    <property type="protein sequence ID" value="MCF2947747.1"/>
    <property type="molecule type" value="Genomic_DNA"/>
</dbReference>
<proteinExistence type="predicted"/>
<accession>A0ABS9D5N9</accession>
<keyword evidence="1" id="KW-0808">Transferase</keyword>
<dbReference type="InterPro" id="IPR026634">
    <property type="entry name" value="TPST-like"/>
</dbReference>
<organism evidence="2 3">
    <name type="scientific">Paraglaciecola algarum</name>
    <dbReference type="NCBI Taxonomy" id="3050085"/>
    <lineage>
        <taxon>Bacteria</taxon>
        <taxon>Pseudomonadati</taxon>
        <taxon>Pseudomonadota</taxon>
        <taxon>Gammaproteobacteria</taxon>
        <taxon>Alteromonadales</taxon>
        <taxon>Alteromonadaceae</taxon>
        <taxon>Paraglaciecola</taxon>
    </lineage>
</organism>
<sequence length="284" mass="33108">MINLNNPIFLLGTQRSGTTLLTRILSTHPKLYIQNELPMEGMFDGEITQEIMLARIVNKISSMHKVELPMEDSSELIWGWKDPLLTYKLEELSNCFSDSKYVLIIRDARGVVNSYMDNRWGLGTTAYTGALRWKHEVALQLAFADKMKDKCLVLRYEDLVQDLPSTLKSLCQFIGVEYSSEMLDFHQRKLEFRENRENRNTAKPADPSNIGKWRQTLTKREIALVEHVAAEEMHSMKYELESTPISPSWLELAYYRIHQKIIGEIQLQYKWKYKDKLKSLGLVK</sequence>
<evidence type="ECO:0000313" key="3">
    <source>
        <dbReference type="Proteomes" id="UP001521137"/>
    </source>
</evidence>
<evidence type="ECO:0000313" key="2">
    <source>
        <dbReference type="EMBL" id="MCF2947747.1"/>
    </source>
</evidence>
<dbReference type="InterPro" id="IPR027417">
    <property type="entry name" value="P-loop_NTPase"/>
</dbReference>
<dbReference type="Proteomes" id="UP001521137">
    <property type="component" value="Unassembled WGS sequence"/>
</dbReference>
<protein>
    <submittedName>
        <fullName evidence="2">Sulfotransferase</fullName>
    </submittedName>
</protein>
<keyword evidence="3" id="KW-1185">Reference proteome</keyword>